<evidence type="ECO:0000256" key="2">
    <source>
        <dbReference type="ARBA" id="ARBA00023287"/>
    </source>
</evidence>
<evidence type="ECO:0000313" key="5">
    <source>
        <dbReference type="Proteomes" id="UP001597383"/>
    </source>
</evidence>
<dbReference type="EMBL" id="JBHUHQ010000021">
    <property type="protein sequence ID" value="MFD2046318.1"/>
    <property type="molecule type" value="Genomic_DNA"/>
</dbReference>
<keyword evidence="5" id="KW-1185">Reference proteome</keyword>
<accession>A0ABW4W684</accession>
<reference evidence="5" key="1">
    <citation type="journal article" date="2019" name="Int. J. Syst. Evol. Microbiol.">
        <title>The Global Catalogue of Microorganisms (GCM) 10K type strain sequencing project: providing services to taxonomists for standard genome sequencing and annotation.</title>
        <authorList>
            <consortium name="The Broad Institute Genomics Platform"/>
            <consortium name="The Broad Institute Genome Sequencing Center for Infectious Disease"/>
            <person name="Wu L."/>
            <person name="Ma J."/>
        </authorList>
    </citation>
    <scope>NUCLEOTIDE SEQUENCE [LARGE SCALE GENOMIC DNA]</scope>
    <source>
        <strain evidence="5">R28</strain>
    </source>
</reference>
<evidence type="ECO:0000313" key="4">
    <source>
        <dbReference type="EMBL" id="MFD2046318.1"/>
    </source>
</evidence>
<gene>
    <name evidence="4" type="ORF">ACFSJF_18750</name>
</gene>
<organism evidence="4 5">
    <name type="scientific">Ornithinibacillus salinisoli</name>
    <dbReference type="NCBI Taxonomy" id="1848459"/>
    <lineage>
        <taxon>Bacteria</taxon>
        <taxon>Bacillati</taxon>
        <taxon>Bacillota</taxon>
        <taxon>Bacilli</taxon>
        <taxon>Bacillales</taxon>
        <taxon>Bacillaceae</taxon>
        <taxon>Ornithinibacillus</taxon>
    </lineage>
</organism>
<sequence>MSRNEQGITLIELLATITILSIVGIIIWNVFLQGYNFSQDSMMKSRMQQETQLIVASLVNFHQKTPEPYKIENSECAITVSNSSEIKRFDHSQLCISSDFTGNVTPNNEDINLTITVEDKNDESNLFSMETILYRLKSGE</sequence>
<dbReference type="Pfam" id="PF07963">
    <property type="entry name" value="N_methyl"/>
    <property type="match status" value="1"/>
</dbReference>
<dbReference type="Proteomes" id="UP001597383">
    <property type="component" value="Unassembled WGS sequence"/>
</dbReference>
<name>A0ABW4W684_9BACI</name>
<dbReference type="PROSITE" id="PS00409">
    <property type="entry name" value="PROKAR_NTER_METHYL"/>
    <property type="match status" value="1"/>
</dbReference>
<keyword evidence="3" id="KW-1133">Transmembrane helix</keyword>
<feature type="transmembrane region" description="Helical" evidence="3">
    <location>
        <begin position="13"/>
        <end position="37"/>
    </location>
</feature>
<comment type="caution">
    <text evidence="4">The sequence shown here is derived from an EMBL/GenBank/DDBJ whole genome shotgun (WGS) entry which is preliminary data.</text>
</comment>
<comment type="subcellular location">
    <subcellularLocation>
        <location evidence="1">Cell surface</location>
    </subcellularLocation>
</comment>
<protein>
    <submittedName>
        <fullName evidence="4">Type II secretion system protein</fullName>
    </submittedName>
</protein>
<dbReference type="RefSeq" id="WP_377556728.1">
    <property type="nucleotide sequence ID" value="NZ_JBHUHQ010000021.1"/>
</dbReference>
<evidence type="ECO:0000256" key="3">
    <source>
        <dbReference type="SAM" id="Phobius"/>
    </source>
</evidence>
<keyword evidence="3" id="KW-0812">Transmembrane</keyword>
<keyword evidence="2" id="KW-0178">Competence</keyword>
<evidence type="ECO:0000256" key="1">
    <source>
        <dbReference type="ARBA" id="ARBA00004241"/>
    </source>
</evidence>
<keyword evidence="3" id="KW-0472">Membrane</keyword>
<proteinExistence type="predicted"/>
<dbReference type="InterPro" id="IPR012902">
    <property type="entry name" value="N_methyl_site"/>
</dbReference>